<accession>A0ACC1AF35</accession>
<gene>
    <name evidence="1" type="ORF">Patl1_07505</name>
</gene>
<keyword evidence="2" id="KW-1185">Reference proteome</keyword>
<sequence>MAKANLIGEIPEPIGNMTALEVLDLSMNGFTGKIPIGVFMLKNLSKLILYRNMLSAEIPQVVQSLNLPVIDLSQNNLTGTIPNDFGKLENLAGLILMFNQLSGKIPESIGRIPSLTDVRLFNNNLSGALPPDFGRYSALTGFEVAYNNLTGKLPEYFCAGGKLLGLIAFDNNLSGELPESLGNCNSLLTIMIYNNGFSGKIPVGLWTASILSYLWVSDNMFTGELPEKKSGNLSSIDTSNNRFSGKIPAGLSSLRNLQVFRASNNLFAGTVTRELAALPSLTVLWLDQNQLSESLPSNLSTWKKLTTLNLRRNQLSGEIPEEIGSLTVLNSLDSAENKFSGKIPPQLGLLKLTFLNLSSNYFIGEIPTYGKGKHGLNTRTDWNMTKFQDLNFTENDIRPKLTENNVIGSGGSGKVYRVSVNSSGDVVAVKMICNNRKLDQKREKRVLAEVQTLKYSHTTKVNEKTDIYSFGVILLELTTGTEANYGDEHTYLAKWAWRYLQDGNPIVDALDEEIKEACYLDEMSRVFKLGIRCTGTPPAARPSKKSVLEILVNPSVISQAKTAAKSVLVASSLDHAGLRHVVPGDEVRLRVHP</sequence>
<protein>
    <submittedName>
        <fullName evidence="1">Uncharacterized protein</fullName>
    </submittedName>
</protein>
<name>A0ACC1AF35_9ROSI</name>
<proteinExistence type="predicted"/>
<evidence type="ECO:0000313" key="1">
    <source>
        <dbReference type="EMBL" id="KAJ0085652.1"/>
    </source>
</evidence>
<evidence type="ECO:0000313" key="2">
    <source>
        <dbReference type="Proteomes" id="UP001164250"/>
    </source>
</evidence>
<dbReference type="EMBL" id="CM047906">
    <property type="protein sequence ID" value="KAJ0085652.1"/>
    <property type="molecule type" value="Genomic_DNA"/>
</dbReference>
<comment type="caution">
    <text evidence="1">The sequence shown here is derived from an EMBL/GenBank/DDBJ whole genome shotgun (WGS) entry which is preliminary data.</text>
</comment>
<organism evidence="1 2">
    <name type="scientific">Pistacia atlantica</name>
    <dbReference type="NCBI Taxonomy" id="434234"/>
    <lineage>
        <taxon>Eukaryota</taxon>
        <taxon>Viridiplantae</taxon>
        <taxon>Streptophyta</taxon>
        <taxon>Embryophyta</taxon>
        <taxon>Tracheophyta</taxon>
        <taxon>Spermatophyta</taxon>
        <taxon>Magnoliopsida</taxon>
        <taxon>eudicotyledons</taxon>
        <taxon>Gunneridae</taxon>
        <taxon>Pentapetalae</taxon>
        <taxon>rosids</taxon>
        <taxon>malvids</taxon>
        <taxon>Sapindales</taxon>
        <taxon>Anacardiaceae</taxon>
        <taxon>Pistacia</taxon>
    </lineage>
</organism>
<dbReference type="Proteomes" id="UP001164250">
    <property type="component" value="Chromosome 10"/>
</dbReference>
<reference evidence="2" key="1">
    <citation type="journal article" date="2023" name="G3 (Bethesda)">
        <title>Genome assembly and association tests identify interacting loci associated with vigor, precocity, and sex in interspecific pistachio rootstocks.</title>
        <authorList>
            <person name="Palmer W."/>
            <person name="Jacygrad E."/>
            <person name="Sagayaradj S."/>
            <person name="Cavanaugh K."/>
            <person name="Han R."/>
            <person name="Bertier L."/>
            <person name="Beede B."/>
            <person name="Kafkas S."/>
            <person name="Golino D."/>
            <person name="Preece J."/>
            <person name="Michelmore R."/>
        </authorList>
    </citation>
    <scope>NUCLEOTIDE SEQUENCE [LARGE SCALE GENOMIC DNA]</scope>
</reference>